<feature type="compositionally biased region" description="Basic residues" evidence="1">
    <location>
        <begin position="75"/>
        <end position="84"/>
    </location>
</feature>
<protein>
    <submittedName>
        <fullName evidence="2">Uncharacterized protein</fullName>
    </submittedName>
</protein>
<keyword evidence="3" id="KW-1185">Reference proteome</keyword>
<evidence type="ECO:0000313" key="3">
    <source>
        <dbReference type="Proteomes" id="UP000236621"/>
    </source>
</evidence>
<evidence type="ECO:0000256" key="1">
    <source>
        <dbReference type="SAM" id="MobiDB-lite"/>
    </source>
</evidence>
<name>A0A2K3PXE8_9HYPO</name>
<proteinExistence type="predicted"/>
<organism evidence="2 3">
    <name type="scientific">Tolypocladium capitatum</name>
    <dbReference type="NCBI Taxonomy" id="45235"/>
    <lineage>
        <taxon>Eukaryota</taxon>
        <taxon>Fungi</taxon>
        <taxon>Dikarya</taxon>
        <taxon>Ascomycota</taxon>
        <taxon>Pezizomycotina</taxon>
        <taxon>Sordariomycetes</taxon>
        <taxon>Hypocreomycetidae</taxon>
        <taxon>Hypocreales</taxon>
        <taxon>Ophiocordycipitaceae</taxon>
        <taxon>Tolypocladium</taxon>
    </lineage>
</organism>
<accession>A0A2K3PXE8</accession>
<comment type="caution">
    <text evidence="2">The sequence shown here is derived from an EMBL/GenBank/DDBJ whole genome shotgun (WGS) entry which is preliminary data.</text>
</comment>
<sequence length="117" mass="12697">MESSSLTTDDHSREPSAGIVMRLMRRRKGSLLRTLNGVSEQRRLRGAYRLVRRSSRGVDCPQTRGDCATRDKKVQRGSRMHRGGRVAAPGDLNKGAGRRGAVCAAQGGHDGLVDGAR</sequence>
<gene>
    <name evidence="2" type="ORF">TCAP_07438</name>
</gene>
<dbReference type="EMBL" id="NRSZ01001285">
    <property type="protein sequence ID" value="PNY19963.1"/>
    <property type="molecule type" value="Genomic_DNA"/>
</dbReference>
<dbReference type="Proteomes" id="UP000236621">
    <property type="component" value="Unassembled WGS sequence"/>
</dbReference>
<reference evidence="2 3" key="1">
    <citation type="submission" date="2017-08" db="EMBL/GenBank/DDBJ databases">
        <title>Harnessing the power of phylogenomics to disentangle the directionality and signatures of interkingdom host jumping in the parasitic fungal genus Tolypocladium.</title>
        <authorList>
            <person name="Quandt C.A."/>
            <person name="Patterson W."/>
            <person name="Spatafora J.W."/>
        </authorList>
    </citation>
    <scope>NUCLEOTIDE SEQUENCE [LARGE SCALE GENOMIC DNA]</scope>
    <source>
        <strain evidence="2 3">CBS 113982</strain>
    </source>
</reference>
<dbReference type="AlphaFoldDB" id="A0A2K3PXE8"/>
<feature type="region of interest" description="Disordered" evidence="1">
    <location>
        <begin position="56"/>
        <end position="98"/>
    </location>
</feature>
<evidence type="ECO:0000313" key="2">
    <source>
        <dbReference type="EMBL" id="PNY19963.1"/>
    </source>
</evidence>